<dbReference type="Proteomes" id="UP000706151">
    <property type="component" value="Unassembled WGS sequence"/>
</dbReference>
<evidence type="ECO:0000313" key="2">
    <source>
        <dbReference type="EMBL" id="MBK7956498.1"/>
    </source>
</evidence>
<organism evidence="2 3">
    <name type="scientific">Candidatus Accumulibacter affinis</name>
    <dbReference type="NCBI Taxonomy" id="2954384"/>
    <lineage>
        <taxon>Bacteria</taxon>
        <taxon>Pseudomonadati</taxon>
        <taxon>Pseudomonadota</taxon>
        <taxon>Betaproteobacteria</taxon>
        <taxon>Candidatus Accumulibacter</taxon>
    </lineage>
</organism>
<feature type="compositionally biased region" description="Low complexity" evidence="1">
    <location>
        <begin position="27"/>
        <end position="36"/>
    </location>
</feature>
<proteinExistence type="predicted"/>
<feature type="region of interest" description="Disordered" evidence="1">
    <location>
        <begin position="26"/>
        <end position="57"/>
    </location>
</feature>
<sequence length="97" mass="10843">MARLGRYRRTQTLLLDQRREFGRVRAARQAQGAQPRDLLVAGIDEGQRSPETDNQPAVARDRDVQAIPDADQGRAYRVQVPAICPGQAVELPVELPR</sequence>
<dbReference type="EMBL" id="JADJOT010000013">
    <property type="protein sequence ID" value="MBK7956498.1"/>
    <property type="molecule type" value="Genomic_DNA"/>
</dbReference>
<name>A0A935TBC3_9PROT</name>
<evidence type="ECO:0000313" key="3">
    <source>
        <dbReference type="Proteomes" id="UP000706151"/>
    </source>
</evidence>
<comment type="caution">
    <text evidence="2">The sequence shown here is derived from an EMBL/GenBank/DDBJ whole genome shotgun (WGS) entry which is preliminary data.</text>
</comment>
<evidence type="ECO:0000256" key="1">
    <source>
        <dbReference type="SAM" id="MobiDB-lite"/>
    </source>
</evidence>
<accession>A0A935TBC3</accession>
<dbReference type="AlphaFoldDB" id="A0A935TBC3"/>
<protein>
    <submittedName>
        <fullName evidence="2">Uncharacterized protein</fullName>
    </submittedName>
</protein>
<gene>
    <name evidence="2" type="ORF">IPK02_22630</name>
</gene>
<reference evidence="2 3" key="1">
    <citation type="submission" date="2020-10" db="EMBL/GenBank/DDBJ databases">
        <title>Connecting structure to function with the recovery of over 1000 high-quality activated sludge metagenome-assembled genomes encoding full-length rRNA genes using long-read sequencing.</title>
        <authorList>
            <person name="Singleton C.M."/>
            <person name="Petriglieri F."/>
            <person name="Kristensen J.M."/>
            <person name="Kirkegaard R.H."/>
            <person name="Michaelsen T.Y."/>
            <person name="Andersen M.H."/>
            <person name="Karst S.M."/>
            <person name="Dueholm M.S."/>
            <person name="Nielsen P.H."/>
            <person name="Albertsen M."/>
        </authorList>
    </citation>
    <scope>NUCLEOTIDE SEQUENCE [LARGE SCALE GENOMIC DNA]</scope>
    <source>
        <strain evidence="2">Fred_18-Q3-R57-64_BAT3C.720</strain>
    </source>
</reference>